<dbReference type="InterPro" id="IPR003777">
    <property type="entry name" value="XdhC_CoxI"/>
</dbReference>
<organism evidence="3 4">
    <name type="scientific">Microbacterium memoriense</name>
    <dbReference type="NCBI Taxonomy" id="2978350"/>
    <lineage>
        <taxon>Bacteria</taxon>
        <taxon>Bacillati</taxon>
        <taxon>Actinomycetota</taxon>
        <taxon>Actinomycetes</taxon>
        <taxon>Micrococcales</taxon>
        <taxon>Microbacteriaceae</taxon>
        <taxon>Microbacterium</taxon>
    </lineage>
</organism>
<dbReference type="InterPro" id="IPR052698">
    <property type="entry name" value="MoCofactor_Util/Proc"/>
</dbReference>
<proteinExistence type="predicted"/>
<dbReference type="RefSeq" id="WP_261606836.1">
    <property type="nucleotide sequence ID" value="NZ_JAODOR010000009.1"/>
</dbReference>
<feature type="domain" description="XdhC Rossmann" evidence="2">
    <location>
        <begin position="162"/>
        <end position="303"/>
    </location>
</feature>
<dbReference type="PANTHER" id="PTHR30388">
    <property type="entry name" value="ALDEHYDE OXIDOREDUCTASE MOLYBDENUM COFACTOR ASSEMBLY PROTEIN"/>
    <property type="match status" value="1"/>
</dbReference>
<dbReference type="Pfam" id="PF13478">
    <property type="entry name" value="XdhC_C"/>
    <property type="match status" value="1"/>
</dbReference>
<accession>A0ABT2PCI8</accession>
<dbReference type="EMBL" id="JAODOR010000009">
    <property type="protein sequence ID" value="MCT9002301.1"/>
    <property type="molecule type" value="Genomic_DNA"/>
</dbReference>
<name>A0ABT2PCI8_9MICO</name>
<feature type="domain" description="XdhC- CoxI" evidence="1">
    <location>
        <begin position="11"/>
        <end position="74"/>
    </location>
</feature>
<evidence type="ECO:0000313" key="3">
    <source>
        <dbReference type="EMBL" id="MCT9002301.1"/>
    </source>
</evidence>
<keyword evidence="4" id="KW-1185">Reference proteome</keyword>
<reference evidence="3 4" key="1">
    <citation type="journal article" date="2024" name="Int. J. Syst. Evol. Microbiol.">
        <title>Microbacterium memoriense sp. nov., a member of the Actinomycetota from marine beach sediment of the north coast of Portugal.</title>
        <authorList>
            <person name="Santos J.D.N.D."/>
            <person name="Klimek D."/>
            <person name="Calusinska M."/>
            <person name="Lobo-da-Cunha A."/>
            <person name="Catita J."/>
            <person name="Goncalves H."/>
            <person name="Gonzalez I."/>
            <person name="Lage O.M."/>
        </authorList>
    </citation>
    <scope>NUCLEOTIDE SEQUENCE [LARGE SCALE GENOMIC DNA]</scope>
    <source>
        <strain evidence="3 4">PMIC_1C1B</strain>
    </source>
</reference>
<evidence type="ECO:0000259" key="2">
    <source>
        <dbReference type="Pfam" id="PF13478"/>
    </source>
</evidence>
<comment type="caution">
    <text evidence="3">The sequence shown here is derived from an EMBL/GenBank/DDBJ whole genome shotgun (WGS) entry which is preliminary data.</text>
</comment>
<evidence type="ECO:0000259" key="1">
    <source>
        <dbReference type="Pfam" id="PF02625"/>
    </source>
</evidence>
<dbReference type="Proteomes" id="UP001300496">
    <property type="component" value="Unassembled WGS sequence"/>
</dbReference>
<dbReference type="PANTHER" id="PTHR30388:SF4">
    <property type="entry name" value="MOLYBDENUM COFACTOR INSERTION CHAPERONE PAOD"/>
    <property type="match status" value="1"/>
</dbReference>
<evidence type="ECO:0000313" key="4">
    <source>
        <dbReference type="Proteomes" id="UP001300496"/>
    </source>
</evidence>
<dbReference type="Pfam" id="PF02625">
    <property type="entry name" value="XdhC_CoxI"/>
    <property type="match status" value="1"/>
</dbReference>
<gene>
    <name evidence="3" type="ORF">N4R40_07980</name>
</gene>
<dbReference type="InterPro" id="IPR027051">
    <property type="entry name" value="XdhC_Rossmann_dom"/>
</dbReference>
<dbReference type="Gene3D" id="3.40.50.720">
    <property type="entry name" value="NAD(P)-binding Rossmann-like Domain"/>
    <property type="match status" value="1"/>
</dbReference>
<sequence length="342" mass="34865">MREILPVAAEWARAGTPFAVATVVGVAGSAPRDVGASMIVSVGGEVFGNVSGGCVEGAVYERCLEVIDSGDALVDRFGYGDADAFAVGLTCGGVIEVLVRAVPPAGPAAADLVLLAERDARAIPTSFSLVTGGPHLGRGYVDGGLDADAEAVTVHVGTPPRLIIVGAVEFAVALSRLAVAAGMKVDVVDPRDVFATAERFPGAEVSVTWPDRYLAAQQLDSRTAVCVLSHDPKFDVPALREALASSAGYVGAMGSRRTHEDRACRLIEAGVSTAALARLRSPIGLDLGGRTPEETALSILAEIVADRHAATGGRLSEGSGPVHAASPPAVGLAPSPSVECTW</sequence>
<protein>
    <submittedName>
        <fullName evidence="3">XdhC family protein</fullName>
    </submittedName>
</protein>